<evidence type="ECO:0000256" key="2">
    <source>
        <dbReference type="ARBA" id="ARBA00007951"/>
    </source>
</evidence>
<dbReference type="InterPro" id="IPR031919">
    <property type="entry name" value="Fucosidase_C"/>
</dbReference>
<keyword evidence="4 8" id="KW-0732">Signal</keyword>
<evidence type="ECO:0000259" key="9">
    <source>
        <dbReference type="Pfam" id="PF01120"/>
    </source>
</evidence>
<protein>
    <recommendedName>
        <fullName evidence="3">alpha-L-fucosidase</fullName>
        <ecNumber evidence="3">3.2.1.51</ecNumber>
    </recommendedName>
</protein>
<keyword evidence="5" id="KW-0378">Hydrolase</keyword>
<keyword evidence="12" id="KW-1185">Reference proteome</keyword>
<dbReference type="SMART" id="SM00812">
    <property type="entry name" value="Alpha_L_fucos"/>
    <property type="match status" value="1"/>
</dbReference>
<name>A0A1W2EGU0_9SPHI</name>
<feature type="signal peptide" evidence="8">
    <location>
        <begin position="1"/>
        <end position="19"/>
    </location>
</feature>
<dbReference type="STRING" id="475255.SAMN04488101_11276"/>
<gene>
    <name evidence="11" type="ORF">SAMN04488101_11276</name>
</gene>
<sequence>MKKIGLFMAGLALSCSVFAQKNYLEESKSAKIQRMQWWEDGTFGMFIHWGLYAVPAGEYNGKGGGAEWIMETHKIPTPEYEKYAQQFDPQKFDAKKWVSIAKAAGAKYIVITSKHHDGFSMWDSKVTTYDIMDATPFKRDILKELSDACKAGGIKFGLYHSIMDWHHPNANPKQKPEVQPEFSKYREEYLKPQLAELIKKYDPAILWFDGEWIAEWTEDQGKELYNYLRNLKPSLLINNRIGKARGGMEGMNKYANAAGDFGTPEQEILKTNSQEYWESCMTLNQSWGFVKNDHKWKSSQTLIDNLVDVAAKGGNYLLNVGPNAEGEIPEPSVERLDEIGKWLGVNRQSIYATKGLANYKEGDNIRFTQSMDGKTTYAIFNKYDQNELKLSSIQPKEGSKIYMLGVDKPLTWRKNNGSFTVKLPAELPCKYAWVLKIQNPISNSR</sequence>
<dbReference type="InterPro" id="IPR017853">
    <property type="entry name" value="GH"/>
</dbReference>
<dbReference type="PIRSF" id="PIRSF001092">
    <property type="entry name" value="Alpha-L-fucosidase"/>
    <property type="match status" value="1"/>
</dbReference>
<dbReference type="Pfam" id="PF16757">
    <property type="entry name" value="Fucosidase_C"/>
    <property type="match status" value="1"/>
</dbReference>
<evidence type="ECO:0000313" key="11">
    <source>
        <dbReference type="EMBL" id="SMD08897.1"/>
    </source>
</evidence>
<evidence type="ECO:0000313" key="12">
    <source>
        <dbReference type="Proteomes" id="UP000192678"/>
    </source>
</evidence>
<feature type="domain" description="Glycoside hydrolase family 29 N-terminal" evidence="9">
    <location>
        <begin position="14"/>
        <end position="346"/>
    </location>
</feature>
<feature type="site" description="May be important for catalysis" evidence="7">
    <location>
        <position position="280"/>
    </location>
</feature>
<dbReference type="EC" id="3.2.1.51" evidence="3"/>
<dbReference type="GO" id="GO:0016139">
    <property type="term" value="P:glycoside catabolic process"/>
    <property type="evidence" value="ECO:0007669"/>
    <property type="project" value="TreeGrafter"/>
</dbReference>
<evidence type="ECO:0000256" key="3">
    <source>
        <dbReference type="ARBA" id="ARBA00012662"/>
    </source>
</evidence>
<reference evidence="11 12" key="1">
    <citation type="submission" date="2017-04" db="EMBL/GenBank/DDBJ databases">
        <authorList>
            <person name="Afonso C.L."/>
            <person name="Miller P.J."/>
            <person name="Scott M.A."/>
            <person name="Spackman E."/>
            <person name="Goraichik I."/>
            <person name="Dimitrov K.M."/>
            <person name="Suarez D.L."/>
            <person name="Swayne D.E."/>
        </authorList>
    </citation>
    <scope>NUCLEOTIDE SEQUENCE [LARGE SCALE GENOMIC DNA]</scope>
    <source>
        <strain evidence="11 12">DSM 19625</strain>
    </source>
</reference>
<proteinExistence type="inferred from homology"/>
<dbReference type="Gene3D" id="2.60.40.1180">
    <property type="entry name" value="Golgi alpha-mannosidase II"/>
    <property type="match status" value="1"/>
</dbReference>
<evidence type="ECO:0000256" key="1">
    <source>
        <dbReference type="ARBA" id="ARBA00004071"/>
    </source>
</evidence>
<dbReference type="SUPFAM" id="SSF51445">
    <property type="entry name" value="(Trans)glycosidases"/>
    <property type="match status" value="1"/>
</dbReference>
<dbReference type="Proteomes" id="UP000192678">
    <property type="component" value="Unassembled WGS sequence"/>
</dbReference>
<dbReference type="Pfam" id="PF01120">
    <property type="entry name" value="Alpha_L_fucos"/>
    <property type="match status" value="1"/>
</dbReference>
<dbReference type="PANTHER" id="PTHR10030">
    <property type="entry name" value="ALPHA-L-FUCOSIDASE"/>
    <property type="match status" value="1"/>
</dbReference>
<dbReference type="InterPro" id="IPR016286">
    <property type="entry name" value="FUC_metazoa-typ"/>
</dbReference>
<comment type="function">
    <text evidence="1">Alpha-L-fucosidase is responsible for hydrolyzing the alpha-1,6-linked fucose joined to the reducing-end N-acetylglucosamine of the carbohydrate moieties of glycoproteins.</text>
</comment>
<dbReference type="EMBL" id="FWYB01000012">
    <property type="protein sequence ID" value="SMD08897.1"/>
    <property type="molecule type" value="Genomic_DNA"/>
</dbReference>
<keyword evidence="6" id="KW-0326">Glycosidase</keyword>
<dbReference type="RefSeq" id="WP_084291088.1">
    <property type="nucleotide sequence ID" value="NZ_FWYB01000012.1"/>
</dbReference>
<dbReference type="GO" id="GO:0006004">
    <property type="term" value="P:fucose metabolic process"/>
    <property type="evidence" value="ECO:0007669"/>
    <property type="project" value="InterPro"/>
</dbReference>
<evidence type="ECO:0000256" key="5">
    <source>
        <dbReference type="ARBA" id="ARBA00022801"/>
    </source>
</evidence>
<evidence type="ECO:0000256" key="8">
    <source>
        <dbReference type="SAM" id="SignalP"/>
    </source>
</evidence>
<dbReference type="GO" id="GO:0004560">
    <property type="term" value="F:alpha-L-fucosidase activity"/>
    <property type="evidence" value="ECO:0007669"/>
    <property type="project" value="InterPro"/>
</dbReference>
<accession>A0A1W2EGU0</accession>
<evidence type="ECO:0000256" key="7">
    <source>
        <dbReference type="PIRSR" id="PIRSR001092-1"/>
    </source>
</evidence>
<dbReference type="InterPro" id="IPR013780">
    <property type="entry name" value="Glyco_hydro_b"/>
</dbReference>
<dbReference type="GO" id="GO:0005764">
    <property type="term" value="C:lysosome"/>
    <property type="evidence" value="ECO:0007669"/>
    <property type="project" value="TreeGrafter"/>
</dbReference>
<dbReference type="PRINTS" id="PR00741">
    <property type="entry name" value="GLHYDRLASE29"/>
</dbReference>
<dbReference type="OrthoDB" id="107551at2"/>
<dbReference type="PROSITE" id="PS51257">
    <property type="entry name" value="PROKAR_LIPOPROTEIN"/>
    <property type="match status" value="1"/>
</dbReference>
<evidence type="ECO:0000256" key="6">
    <source>
        <dbReference type="ARBA" id="ARBA00023295"/>
    </source>
</evidence>
<evidence type="ECO:0000256" key="4">
    <source>
        <dbReference type="ARBA" id="ARBA00022729"/>
    </source>
</evidence>
<feature type="chain" id="PRO_5010713439" description="alpha-L-fucosidase" evidence="8">
    <location>
        <begin position="20"/>
        <end position="445"/>
    </location>
</feature>
<dbReference type="PANTHER" id="PTHR10030:SF37">
    <property type="entry name" value="ALPHA-L-FUCOSIDASE-RELATED"/>
    <property type="match status" value="1"/>
</dbReference>
<dbReference type="AlphaFoldDB" id="A0A1W2EGU0"/>
<dbReference type="InterPro" id="IPR000933">
    <property type="entry name" value="Glyco_hydro_29"/>
</dbReference>
<evidence type="ECO:0000259" key="10">
    <source>
        <dbReference type="Pfam" id="PF16757"/>
    </source>
</evidence>
<dbReference type="InterPro" id="IPR057739">
    <property type="entry name" value="Glyco_hydro_29_N"/>
</dbReference>
<feature type="domain" description="Alpha-L-fucosidase C-terminal" evidence="10">
    <location>
        <begin position="363"/>
        <end position="438"/>
    </location>
</feature>
<organism evidence="11 12">
    <name type="scientific">Pedobacter nyackensis</name>
    <dbReference type="NCBI Taxonomy" id="475255"/>
    <lineage>
        <taxon>Bacteria</taxon>
        <taxon>Pseudomonadati</taxon>
        <taxon>Bacteroidota</taxon>
        <taxon>Sphingobacteriia</taxon>
        <taxon>Sphingobacteriales</taxon>
        <taxon>Sphingobacteriaceae</taxon>
        <taxon>Pedobacter</taxon>
    </lineage>
</organism>
<dbReference type="Gene3D" id="3.20.20.80">
    <property type="entry name" value="Glycosidases"/>
    <property type="match status" value="1"/>
</dbReference>
<comment type="similarity">
    <text evidence="2">Belongs to the glycosyl hydrolase 29 family.</text>
</comment>